<dbReference type="GO" id="GO:0007064">
    <property type="term" value="P:mitotic sister chromatid cohesion"/>
    <property type="evidence" value="ECO:0007669"/>
    <property type="project" value="TreeGrafter"/>
</dbReference>
<evidence type="ECO:0000256" key="1">
    <source>
        <dbReference type="ARBA" id="ARBA00004123"/>
    </source>
</evidence>
<keyword evidence="6" id="KW-0862">Zinc</keyword>
<evidence type="ECO:0000256" key="5">
    <source>
        <dbReference type="ARBA" id="ARBA00022771"/>
    </source>
</evidence>
<evidence type="ECO:0000259" key="10">
    <source>
        <dbReference type="Pfam" id="PF13878"/>
    </source>
</evidence>
<feature type="domain" description="N-acetyltransferase ESCO zinc-finger" evidence="10">
    <location>
        <begin position="95"/>
        <end position="134"/>
    </location>
</feature>
<evidence type="ECO:0000256" key="3">
    <source>
        <dbReference type="ARBA" id="ARBA00022679"/>
    </source>
</evidence>
<dbReference type="GO" id="GO:0008270">
    <property type="term" value="F:zinc ion binding"/>
    <property type="evidence" value="ECO:0007669"/>
    <property type="project" value="UniProtKB-KW"/>
</dbReference>
<keyword evidence="13" id="KW-1185">Reference proteome</keyword>
<keyword evidence="7" id="KW-0539">Nucleus</keyword>
<evidence type="ECO:0000313" key="13">
    <source>
        <dbReference type="Proteomes" id="UP000594638"/>
    </source>
</evidence>
<evidence type="ECO:0000256" key="6">
    <source>
        <dbReference type="ARBA" id="ARBA00022833"/>
    </source>
</evidence>
<dbReference type="Proteomes" id="UP000594638">
    <property type="component" value="Unassembled WGS sequence"/>
</dbReference>
<dbReference type="Pfam" id="PF13880">
    <property type="entry name" value="Acetyltransf_13"/>
    <property type="match status" value="1"/>
</dbReference>
<dbReference type="EMBL" id="CACTIH010005429">
    <property type="protein sequence ID" value="CAA2991835.1"/>
    <property type="molecule type" value="Genomic_DNA"/>
</dbReference>
<keyword evidence="4" id="KW-0479">Metal-binding</keyword>
<dbReference type="OrthoDB" id="428854at2759"/>
<sequence length="354" mass="39736">MQSKISAFFKPNSSTQKEAPDLSLFPIKFSDYSEKFTKEPEITVTYKRRSQCLDSENDSGFISKESNNQDSEEKIENLGLPKCGKVLNKKRNYAQLHLELGQSNFLLHTCKTCGFKYATGDEGDERVHKTFHKNYTHGISLKGWRNERIIDVPLLERERIILVQGDDPHAQQNKVQDVVKMMEMELGDGWILHKNCKVYLFVSSQRVSGCLVTESIKKAHRISSSSVIKKHDNISAKETRSLVSLQFGSVSFKREIIRSDSSAVEPEESIDGIILCEDDAVPAVCGIRAIWVAPSKRRKCIATNLLDAARKSFCTGITLEHKQLAFSQPTSLGKALISSYTGGSFLVYTMADLS</sequence>
<dbReference type="Pfam" id="PF13878">
    <property type="entry name" value="zf-C2H2_3"/>
    <property type="match status" value="1"/>
</dbReference>
<comment type="caution">
    <text evidence="12">The sequence shown here is derived from an EMBL/GenBank/DDBJ whole genome shotgun (WGS) entry which is preliminary data.</text>
</comment>
<evidence type="ECO:0000313" key="12">
    <source>
        <dbReference type="EMBL" id="CAA2991835.1"/>
    </source>
</evidence>
<proteinExistence type="inferred from homology"/>
<dbReference type="GO" id="GO:0005634">
    <property type="term" value="C:nucleus"/>
    <property type="evidence" value="ECO:0007669"/>
    <property type="project" value="UniProtKB-SubCell"/>
</dbReference>
<dbReference type="PANTHER" id="PTHR45884">
    <property type="entry name" value="N-ACETYLTRANSFERASE ECO"/>
    <property type="match status" value="1"/>
</dbReference>
<dbReference type="InterPro" id="IPR028005">
    <property type="entry name" value="AcTrfase_ESCO_Znf_dom"/>
</dbReference>
<keyword evidence="3" id="KW-0808">Transferase</keyword>
<accession>A0A8S0SH35</accession>
<keyword evidence="9" id="KW-0012">Acyltransferase</keyword>
<feature type="domain" description="N-acetyltransferase ESCO acetyl-transferase" evidence="11">
    <location>
        <begin position="281"/>
        <end position="348"/>
    </location>
</feature>
<name>A0A8S0SH35_OLEEU</name>
<dbReference type="Gramene" id="OE9A117136T1">
    <property type="protein sequence ID" value="OE9A117136C1"/>
    <property type="gene ID" value="OE9A117136"/>
</dbReference>
<dbReference type="GO" id="GO:0000785">
    <property type="term" value="C:chromatin"/>
    <property type="evidence" value="ECO:0007669"/>
    <property type="project" value="TreeGrafter"/>
</dbReference>
<reference evidence="12 13" key="1">
    <citation type="submission" date="2019-12" db="EMBL/GenBank/DDBJ databases">
        <authorList>
            <person name="Alioto T."/>
            <person name="Alioto T."/>
            <person name="Gomez Garrido J."/>
        </authorList>
    </citation>
    <scope>NUCLEOTIDE SEQUENCE [LARGE SCALE GENOMIC DNA]</scope>
</reference>
<evidence type="ECO:0000256" key="7">
    <source>
        <dbReference type="ARBA" id="ARBA00023242"/>
    </source>
</evidence>
<comment type="subcellular location">
    <subcellularLocation>
        <location evidence="1">Nucleus</location>
    </subcellularLocation>
</comment>
<evidence type="ECO:0000256" key="4">
    <source>
        <dbReference type="ARBA" id="ARBA00022723"/>
    </source>
</evidence>
<keyword evidence="8" id="KW-0131">Cell cycle</keyword>
<protein>
    <submittedName>
        <fullName evidence="12">CHROMOSOME TRANSMISSION FIDELITY 7-like isoform X1</fullName>
    </submittedName>
</protein>
<evidence type="ECO:0000256" key="8">
    <source>
        <dbReference type="ARBA" id="ARBA00023306"/>
    </source>
</evidence>
<dbReference type="InterPro" id="IPR028009">
    <property type="entry name" value="ESCO_Acetyltransf_dom"/>
</dbReference>
<keyword evidence="5" id="KW-0863">Zinc-finger</keyword>
<dbReference type="PANTHER" id="PTHR45884:SF2">
    <property type="entry name" value="N-ACETYLTRANSFERASE ECO"/>
    <property type="match status" value="1"/>
</dbReference>
<evidence type="ECO:0000259" key="11">
    <source>
        <dbReference type="Pfam" id="PF13880"/>
    </source>
</evidence>
<evidence type="ECO:0000256" key="9">
    <source>
        <dbReference type="ARBA" id="ARBA00023315"/>
    </source>
</evidence>
<organism evidence="12 13">
    <name type="scientific">Olea europaea subsp. europaea</name>
    <dbReference type="NCBI Taxonomy" id="158383"/>
    <lineage>
        <taxon>Eukaryota</taxon>
        <taxon>Viridiplantae</taxon>
        <taxon>Streptophyta</taxon>
        <taxon>Embryophyta</taxon>
        <taxon>Tracheophyta</taxon>
        <taxon>Spermatophyta</taxon>
        <taxon>Magnoliopsida</taxon>
        <taxon>eudicotyledons</taxon>
        <taxon>Gunneridae</taxon>
        <taxon>Pentapetalae</taxon>
        <taxon>asterids</taxon>
        <taxon>lamiids</taxon>
        <taxon>Lamiales</taxon>
        <taxon>Oleaceae</taxon>
        <taxon>Oleeae</taxon>
        <taxon>Olea</taxon>
    </lineage>
</organism>
<dbReference type="AlphaFoldDB" id="A0A8S0SH35"/>
<dbReference type="GO" id="GO:0061733">
    <property type="term" value="F:protein-lysine-acetyltransferase activity"/>
    <property type="evidence" value="ECO:0007669"/>
    <property type="project" value="TreeGrafter"/>
</dbReference>
<comment type="similarity">
    <text evidence="2">Belongs to the acetyltransferase family. ECO subfamily.</text>
</comment>
<gene>
    <name evidence="12" type="ORF">OLEA9_A117136</name>
</gene>
<evidence type="ECO:0000256" key="2">
    <source>
        <dbReference type="ARBA" id="ARBA00005816"/>
    </source>
</evidence>